<comment type="similarity">
    <text evidence="4 20">In the C-terminal section; belongs to the transferase hexapeptide repeat family.</text>
</comment>
<comment type="similarity">
    <text evidence="5 20">In the N-terminal section; belongs to the N-acetylglucosamine-1-phosphate uridyltransferase family.</text>
</comment>
<dbReference type="Proteomes" id="UP000021369">
    <property type="component" value="Unassembled WGS sequence"/>
</dbReference>
<dbReference type="GO" id="GO:0016020">
    <property type="term" value="C:membrane"/>
    <property type="evidence" value="ECO:0007669"/>
    <property type="project" value="GOC"/>
</dbReference>
<evidence type="ECO:0000256" key="20">
    <source>
        <dbReference type="HAMAP-Rule" id="MF_01631"/>
    </source>
</evidence>
<feature type="binding site" evidence="20">
    <location>
        <begin position="82"/>
        <end position="83"/>
    </location>
    <ligand>
        <name>UDP-N-acetyl-alpha-D-glucosamine</name>
        <dbReference type="ChEBI" id="CHEBI:57705"/>
    </ligand>
</feature>
<dbReference type="InterPro" id="IPR011004">
    <property type="entry name" value="Trimer_LpxA-like_sf"/>
</dbReference>
<evidence type="ECO:0000256" key="13">
    <source>
        <dbReference type="ARBA" id="ARBA00022984"/>
    </source>
</evidence>
<feature type="binding site" evidence="20">
    <location>
        <position position="337"/>
    </location>
    <ligand>
        <name>UDP-N-acetyl-alpha-D-glucosamine</name>
        <dbReference type="ChEBI" id="CHEBI:57705"/>
    </ligand>
</feature>
<feature type="active site" description="Proton acceptor" evidence="20">
    <location>
        <position position="367"/>
    </location>
</feature>
<feature type="binding site" evidence="20">
    <location>
        <begin position="390"/>
        <end position="391"/>
    </location>
    <ligand>
        <name>acetyl-CoA</name>
        <dbReference type="ChEBI" id="CHEBI:57288"/>
    </ligand>
</feature>
<organism evidence="22 23">
    <name type="scientific">Ruminococcus albus SY3</name>
    <dbReference type="NCBI Taxonomy" id="1341156"/>
    <lineage>
        <taxon>Bacteria</taxon>
        <taxon>Bacillati</taxon>
        <taxon>Bacillota</taxon>
        <taxon>Clostridia</taxon>
        <taxon>Eubacteriales</taxon>
        <taxon>Oscillospiraceae</taxon>
        <taxon>Ruminococcus</taxon>
    </lineage>
</organism>
<dbReference type="GO" id="GO:0009252">
    <property type="term" value="P:peptidoglycan biosynthetic process"/>
    <property type="evidence" value="ECO:0007669"/>
    <property type="project" value="UniProtKB-UniRule"/>
</dbReference>
<evidence type="ECO:0000256" key="5">
    <source>
        <dbReference type="ARBA" id="ARBA00007947"/>
    </source>
</evidence>
<feature type="binding site" evidence="20">
    <location>
        <position position="370"/>
    </location>
    <ligand>
        <name>UDP-N-acetyl-alpha-D-glucosamine</name>
        <dbReference type="ChEBI" id="CHEBI:57705"/>
    </ligand>
</feature>
<keyword evidence="12 20" id="KW-0133">Cell shape</keyword>
<feature type="binding site" evidence="20">
    <location>
        <position position="355"/>
    </location>
    <ligand>
        <name>UDP-N-acetyl-alpha-D-glucosamine</name>
        <dbReference type="ChEBI" id="CHEBI:57705"/>
    </ligand>
</feature>
<evidence type="ECO:0000256" key="9">
    <source>
        <dbReference type="ARBA" id="ARBA00022723"/>
    </source>
</evidence>
<dbReference type="EC" id="2.3.1.157" evidence="20"/>
<feature type="binding site" evidence="20">
    <location>
        <position position="444"/>
    </location>
    <ligand>
        <name>acetyl-CoA</name>
        <dbReference type="ChEBI" id="CHEBI:57288"/>
    </ligand>
</feature>
<sequence length="471" mass="50413">MSNNVIILAGGQGKRMKINSPKALCNVVGEPMLEWVMSACENAGLDEICIVKGFAGEQIDAYVEKRTSKAKVSTVLQAERLGTGHAVMMAEKFLRANADGNTLVLCGDAPFIDAATIEGALKLHMQKNCGVTVVTSVVEDATGYGRVIRTKHGISGIVEHKDCNADQLSVKEINSGCYWFKTSDLLEVLFEIKPNNSQGEYYLTDCVELMINKGKAADAFISLNPNVALGANDRHGLLKLNDIARMEIINRWLDEGIEFTCLDGVSVGRNVIIGRGTRIEAGTELRGNTVIGEDCVIGRNCILENTVIGNGVSLNNVQAYNAVVDDNAKIGPFVQLRPDSHVCKGVKIGDFVEIKNSTIGEGTSVSHLTYVGDSDVGSNVNFGCGVATANYDGEKKFRTVIEDNAFIGCNTNLVAPVCIGKGAYTAAGSTITGDVPADALAIERGQAVIKEDYAKKKLAVRTKKFEDAHKG</sequence>
<dbReference type="EMBL" id="JEOB01000001">
    <property type="protein sequence ID" value="EXM40619.1"/>
    <property type="molecule type" value="Genomic_DNA"/>
</dbReference>
<dbReference type="CDD" id="cd02540">
    <property type="entry name" value="GT2_GlmU_N_bac"/>
    <property type="match status" value="1"/>
</dbReference>
<evidence type="ECO:0000256" key="14">
    <source>
        <dbReference type="ARBA" id="ARBA00023268"/>
    </source>
</evidence>
<keyword evidence="9 20" id="KW-0479">Metal-binding</keyword>
<keyword evidence="7 20" id="KW-0808">Transferase</keyword>
<evidence type="ECO:0000313" key="22">
    <source>
        <dbReference type="EMBL" id="EXM40619.1"/>
    </source>
</evidence>
<dbReference type="AlphaFoldDB" id="A0A011UIX3"/>
<feature type="region of interest" description="N-acetyltransferase" evidence="20">
    <location>
        <begin position="256"/>
        <end position="471"/>
    </location>
</feature>
<dbReference type="GO" id="GO:0071555">
    <property type="term" value="P:cell wall organization"/>
    <property type="evidence" value="ECO:0007669"/>
    <property type="project" value="UniProtKB-KW"/>
</dbReference>
<dbReference type="HAMAP" id="MF_01631">
    <property type="entry name" value="GlmU"/>
    <property type="match status" value="1"/>
</dbReference>
<comment type="catalytic activity">
    <reaction evidence="17 20">
        <text>alpha-D-glucosamine 1-phosphate + acetyl-CoA = N-acetyl-alpha-D-glucosamine 1-phosphate + CoA + H(+)</text>
        <dbReference type="Rhea" id="RHEA:13725"/>
        <dbReference type="ChEBI" id="CHEBI:15378"/>
        <dbReference type="ChEBI" id="CHEBI:57287"/>
        <dbReference type="ChEBI" id="CHEBI:57288"/>
        <dbReference type="ChEBI" id="CHEBI:57776"/>
        <dbReference type="ChEBI" id="CHEBI:58516"/>
        <dbReference type="EC" id="2.3.1.157"/>
    </reaction>
</comment>
<evidence type="ECO:0000256" key="12">
    <source>
        <dbReference type="ARBA" id="ARBA00022960"/>
    </source>
</evidence>
<dbReference type="GO" id="GO:0019134">
    <property type="term" value="F:glucosamine-1-phosphate N-acetyltransferase activity"/>
    <property type="evidence" value="ECO:0007669"/>
    <property type="project" value="UniProtKB-UniRule"/>
</dbReference>
<dbReference type="NCBIfam" id="TIGR01173">
    <property type="entry name" value="glmU"/>
    <property type="match status" value="1"/>
</dbReference>
<dbReference type="Pfam" id="PF00132">
    <property type="entry name" value="Hexapep"/>
    <property type="match status" value="2"/>
</dbReference>
<evidence type="ECO:0000256" key="15">
    <source>
        <dbReference type="ARBA" id="ARBA00023315"/>
    </source>
</evidence>
<feature type="binding site" evidence="20">
    <location>
        <position position="427"/>
    </location>
    <ligand>
        <name>acetyl-CoA</name>
        <dbReference type="ChEBI" id="CHEBI:57288"/>
    </ligand>
</feature>
<feature type="binding site" evidence="20">
    <location>
        <position position="22"/>
    </location>
    <ligand>
        <name>UDP-N-acetyl-alpha-D-glucosamine</name>
        <dbReference type="ChEBI" id="CHEBI:57705"/>
    </ligand>
</feature>
<dbReference type="UniPathway" id="UPA00973"/>
<comment type="catalytic activity">
    <reaction evidence="18 20">
        <text>N-acetyl-alpha-D-glucosamine 1-phosphate + UTP + H(+) = UDP-N-acetyl-alpha-D-glucosamine + diphosphate</text>
        <dbReference type="Rhea" id="RHEA:13509"/>
        <dbReference type="ChEBI" id="CHEBI:15378"/>
        <dbReference type="ChEBI" id="CHEBI:33019"/>
        <dbReference type="ChEBI" id="CHEBI:46398"/>
        <dbReference type="ChEBI" id="CHEBI:57705"/>
        <dbReference type="ChEBI" id="CHEBI:57776"/>
        <dbReference type="EC" id="2.7.7.23"/>
    </reaction>
</comment>
<comment type="subcellular location">
    <subcellularLocation>
        <location evidence="1 20">Cytoplasm</location>
    </subcellularLocation>
</comment>
<dbReference type="CDD" id="cd03353">
    <property type="entry name" value="LbH_GlmU_C"/>
    <property type="match status" value="1"/>
</dbReference>
<proteinExistence type="inferred from homology"/>
<comment type="cofactor">
    <cofactor evidence="20">
        <name>Mg(2+)</name>
        <dbReference type="ChEBI" id="CHEBI:18420"/>
    </cofactor>
    <text evidence="20">Binds 1 Mg(2+) ion per subunit.</text>
</comment>
<dbReference type="InterPro" id="IPR005835">
    <property type="entry name" value="NTP_transferase_dom"/>
</dbReference>
<feature type="binding site" evidence="20">
    <location>
        <position position="174"/>
    </location>
    <ligand>
        <name>UDP-N-acetyl-alpha-D-glucosamine</name>
        <dbReference type="ChEBI" id="CHEBI:57705"/>
    </ligand>
</feature>
<evidence type="ECO:0000256" key="16">
    <source>
        <dbReference type="ARBA" id="ARBA00023316"/>
    </source>
</evidence>
<keyword evidence="23" id="KW-1185">Reference proteome</keyword>
<evidence type="ECO:0000256" key="1">
    <source>
        <dbReference type="ARBA" id="ARBA00004496"/>
    </source>
</evidence>
<dbReference type="Gene3D" id="2.160.10.10">
    <property type="entry name" value="Hexapeptide repeat proteins"/>
    <property type="match status" value="1"/>
</dbReference>
<dbReference type="InterPro" id="IPR050065">
    <property type="entry name" value="GlmU-like"/>
</dbReference>
<keyword evidence="6 20" id="KW-0963">Cytoplasm</keyword>
<dbReference type="GO" id="GO:0003977">
    <property type="term" value="F:UDP-N-acetylglucosamine diphosphorylase activity"/>
    <property type="evidence" value="ECO:0007669"/>
    <property type="project" value="UniProtKB-UniRule"/>
</dbReference>
<dbReference type="GO" id="GO:0009245">
    <property type="term" value="P:lipid A biosynthetic process"/>
    <property type="evidence" value="ECO:0007669"/>
    <property type="project" value="UniProtKB-UniRule"/>
</dbReference>
<dbReference type="SUPFAM" id="SSF53448">
    <property type="entry name" value="Nucleotide-diphospho-sugar transferases"/>
    <property type="match status" value="1"/>
</dbReference>
<evidence type="ECO:0000313" key="23">
    <source>
        <dbReference type="Proteomes" id="UP000021369"/>
    </source>
</evidence>
<evidence type="ECO:0000256" key="10">
    <source>
        <dbReference type="ARBA" id="ARBA00022737"/>
    </source>
</evidence>
<keyword evidence="8 20" id="KW-0548">Nucleotidyltransferase</keyword>
<evidence type="ECO:0000256" key="7">
    <source>
        <dbReference type="ARBA" id="ARBA00022679"/>
    </source>
</evidence>
<dbReference type="InterPro" id="IPR001451">
    <property type="entry name" value="Hexapep"/>
</dbReference>
<evidence type="ECO:0000256" key="8">
    <source>
        <dbReference type="ARBA" id="ARBA00022695"/>
    </source>
</evidence>
<evidence type="ECO:0000256" key="19">
    <source>
        <dbReference type="ARBA" id="ARBA00049628"/>
    </source>
</evidence>
<dbReference type="InterPro" id="IPR038009">
    <property type="entry name" value="GlmU_C_LbH"/>
</dbReference>
<dbReference type="EC" id="2.7.7.23" evidence="20"/>
<dbReference type="Pfam" id="PF00483">
    <property type="entry name" value="NTP_transferase"/>
    <property type="match status" value="1"/>
</dbReference>
<dbReference type="InterPro" id="IPR005882">
    <property type="entry name" value="Bifunctional_GlmU"/>
</dbReference>
<evidence type="ECO:0000256" key="11">
    <source>
        <dbReference type="ARBA" id="ARBA00022842"/>
    </source>
</evidence>
<feature type="binding site" evidence="20">
    <location>
        <position position="232"/>
    </location>
    <ligand>
        <name>UDP-N-acetyl-alpha-D-glucosamine</name>
        <dbReference type="ChEBI" id="CHEBI:57705"/>
    </ligand>
</feature>
<name>A0A011UIX3_RUMAL</name>
<comment type="pathway">
    <text evidence="20">Bacterial outer membrane biogenesis; LPS lipid A biosynthesis.</text>
</comment>
<comment type="pathway">
    <text evidence="3 20">Nucleotide-sugar biosynthesis; UDP-N-acetyl-alpha-D-glucosamine biosynthesis; UDP-N-acetyl-alpha-D-glucosamine from N-acetyl-alpha-D-glucosamine 1-phosphate: step 1/1.</text>
</comment>
<reference evidence="22 23" key="1">
    <citation type="submission" date="2013-06" db="EMBL/GenBank/DDBJ databases">
        <title>Rumen cellulosomics: divergent fiber-degrading strategies revealed by comparative genome-wide analysis of six Ruminococcal strains.</title>
        <authorList>
            <person name="Dassa B."/>
            <person name="Borovok I."/>
            <person name="Lamed R."/>
            <person name="Flint H."/>
            <person name="Yeoman C.J."/>
            <person name="White B."/>
            <person name="Bayer E.A."/>
        </authorList>
    </citation>
    <scope>NUCLEOTIDE SEQUENCE [LARGE SCALE GENOMIC DNA]</scope>
    <source>
        <strain evidence="22 23">SY3</strain>
    </source>
</reference>
<keyword evidence="11 20" id="KW-0460">Magnesium</keyword>
<keyword evidence="15 20" id="KW-0012">Acyltransferase</keyword>
<dbReference type="OrthoDB" id="9775031at2"/>
<dbReference type="PANTHER" id="PTHR43584">
    <property type="entry name" value="NUCLEOTIDYL TRANSFERASE"/>
    <property type="match status" value="1"/>
</dbReference>
<evidence type="ECO:0000256" key="4">
    <source>
        <dbReference type="ARBA" id="ARBA00007707"/>
    </source>
</evidence>
<evidence type="ECO:0000256" key="17">
    <source>
        <dbReference type="ARBA" id="ARBA00048247"/>
    </source>
</evidence>
<feature type="binding site" evidence="20">
    <location>
        <position position="381"/>
    </location>
    <ligand>
        <name>UDP-N-acetyl-alpha-D-glucosamine</name>
        <dbReference type="ChEBI" id="CHEBI:57705"/>
    </ligand>
</feature>
<feature type="binding site" evidence="20">
    <location>
        <position position="108"/>
    </location>
    <ligand>
        <name>Mg(2+)</name>
        <dbReference type="ChEBI" id="CHEBI:18420"/>
    </ligand>
</feature>
<comment type="caution">
    <text evidence="22">The sequence shown here is derived from an EMBL/GenBank/DDBJ whole genome shotgun (WGS) entry which is preliminary data.</text>
</comment>
<feature type="region of interest" description="Pyrophosphorylase" evidence="20">
    <location>
        <begin position="1"/>
        <end position="234"/>
    </location>
</feature>
<dbReference type="PATRIC" id="fig|1341156.4.peg.145"/>
<protein>
    <recommendedName>
        <fullName evidence="20">Bifunctional protein GlmU</fullName>
    </recommendedName>
    <domain>
        <recommendedName>
            <fullName evidence="20">UDP-N-acetylglucosamine pyrophosphorylase</fullName>
            <ecNumber evidence="20">2.7.7.23</ecNumber>
        </recommendedName>
        <alternativeName>
            <fullName evidence="20">N-acetylglucosamine-1-phosphate uridyltransferase</fullName>
        </alternativeName>
    </domain>
    <domain>
        <recommendedName>
            <fullName evidence="20">Glucosamine-1-phosphate N-acetyltransferase</fullName>
            <ecNumber evidence="20">2.3.1.157</ecNumber>
        </recommendedName>
    </domain>
</protein>
<evidence type="ECO:0000256" key="6">
    <source>
        <dbReference type="ARBA" id="ARBA00022490"/>
    </source>
</evidence>
<evidence type="ECO:0000259" key="21">
    <source>
        <dbReference type="Pfam" id="PF00483"/>
    </source>
</evidence>
<dbReference type="PANTHER" id="PTHR43584:SF3">
    <property type="entry name" value="BIFUNCTIONAL PROTEIN GLMU"/>
    <property type="match status" value="1"/>
</dbReference>
<comment type="caution">
    <text evidence="20">Lacks conserved residue(s) required for the propagation of feature annotation.</text>
</comment>
<accession>A0A011UIX3</accession>
<keyword evidence="16 20" id="KW-0961">Cell wall biogenesis/degradation</keyword>
<comment type="function">
    <text evidence="19 20">Catalyzes the last two sequential reactions in the de novo biosynthetic pathway for UDP-N-acetylglucosamine (UDP-GlcNAc). The C-terminal domain catalyzes the transfer of acetyl group from acetyl coenzyme A to glucosamine-1-phosphate (GlcN-1-P) to produce N-acetylglucosamine-1-phosphate (GlcNAc-1-P), which is converted into UDP-GlcNAc by the transfer of uridine 5-monophosphate (from uridine 5-triphosphate), a reaction catalyzed by the N-terminal domain.</text>
</comment>
<feature type="region of interest" description="Linker" evidence="20">
    <location>
        <begin position="235"/>
        <end position="255"/>
    </location>
</feature>
<evidence type="ECO:0000256" key="18">
    <source>
        <dbReference type="ARBA" id="ARBA00048493"/>
    </source>
</evidence>
<keyword evidence="10 20" id="KW-0677">Repeat</keyword>
<dbReference type="SUPFAM" id="SSF51161">
    <property type="entry name" value="Trimeric LpxA-like enzymes"/>
    <property type="match status" value="1"/>
</dbReference>
<feature type="domain" description="Nucleotidyl transferase" evidence="21">
    <location>
        <begin position="5"/>
        <end position="222"/>
    </location>
</feature>
<feature type="binding site" evidence="20">
    <location>
        <position position="159"/>
    </location>
    <ligand>
        <name>UDP-N-acetyl-alpha-D-glucosamine</name>
        <dbReference type="ChEBI" id="CHEBI:57705"/>
    </ligand>
</feature>
<dbReference type="UniPathway" id="UPA00113">
    <property type="reaction ID" value="UER00532"/>
</dbReference>
<keyword evidence="14 20" id="KW-0511">Multifunctional enzyme</keyword>
<comment type="pathway">
    <text evidence="2 20">Nucleotide-sugar biosynthesis; UDP-N-acetyl-alpha-D-glucosamine biosynthesis; N-acetyl-alpha-D-glucosamine 1-phosphate from alpha-D-glucosamine 6-phosphate (route II): step 2/2.</text>
</comment>
<feature type="binding site" evidence="20">
    <location>
        <position position="232"/>
    </location>
    <ligand>
        <name>Mg(2+)</name>
        <dbReference type="ChEBI" id="CHEBI:18420"/>
    </ligand>
</feature>
<evidence type="ECO:0000256" key="3">
    <source>
        <dbReference type="ARBA" id="ARBA00005208"/>
    </source>
</evidence>
<dbReference type="InterPro" id="IPR029044">
    <property type="entry name" value="Nucleotide-diphossugar_trans"/>
</dbReference>
<evidence type="ECO:0000256" key="2">
    <source>
        <dbReference type="ARBA" id="ARBA00005166"/>
    </source>
</evidence>
<gene>
    <name evidence="20 22" type="primary">glmU</name>
    <name evidence="22" type="ORF">RASY3_02115</name>
</gene>
<dbReference type="GO" id="GO:0006048">
    <property type="term" value="P:UDP-N-acetylglucosamine biosynthetic process"/>
    <property type="evidence" value="ECO:0007669"/>
    <property type="project" value="UniProtKB-UniPathway"/>
</dbReference>
<dbReference type="GO" id="GO:0005737">
    <property type="term" value="C:cytoplasm"/>
    <property type="evidence" value="ECO:0007669"/>
    <property type="project" value="UniProtKB-SubCell"/>
</dbReference>
<dbReference type="GO" id="GO:0000287">
    <property type="term" value="F:magnesium ion binding"/>
    <property type="evidence" value="ECO:0007669"/>
    <property type="project" value="UniProtKB-UniRule"/>
</dbReference>
<dbReference type="GO" id="GO:0008360">
    <property type="term" value="P:regulation of cell shape"/>
    <property type="evidence" value="ECO:0007669"/>
    <property type="project" value="UniProtKB-KW"/>
</dbReference>
<feature type="binding site" evidence="20">
    <location>
        <position position="145"/>
    </location>
    <ligand>
        <name>UDP-N-acetyl-alpha-D-glucosamine</name>
        <dbReference type="ChEBI" id="CHEBI:57705"/>
    </ligand>
</feature>
<feature type="binding site" evidence="20">
    <location>
        <position position="77"/>
    </location>
    <ligand>
        <name>UDP-N-acetyl-alpha-D-glucosamine</name>
        <dbReference type="ChEBI" id="CHEBI:57705"/>
    </ligand>
</feature>
<dbReference type="RefSeq" id="WP_037284736.1">
    <property type="nucleotide sequence ID" value="NZ_JEOB01000001.1"/>
</dbReference>
<dbReference type="Gene3D" id="3.90.550.10">
    <property type="entry name" value="Spore Coat Polysaccharide Biosynthesis Protein SpsA, Chain A"/>
    <property type="match status" value="1"/>
</dbReference>
<dbReference type="GO" id="GO:0000902">
    <property type="term" value="P:cell morphogenesis"/>
    <property type="evidence" value="ECO:0007669"/>
    <property type="project" value="UniProtKB-UniRule"/>
</dbReference>
<keyword evidence="13 20" id="KW-0573">Peptidoglycan synthesis</keyword>
<comment type="subunit">
    <text evidence="20">Homotrimer.</text>
</comment>